<keyword evidence="3" id="KW-0418">Kinase</keyword>
<dbReference type="Proteomes" id="UP001597375">
    <property type="component" value="Unassembled WGS sequence"/>
</dbReference>
<evidence type="ECO:0000256" key="1">
    <source>
        <dbReference type="ARBA" id="ARBA00010164"/>
    </source>
</evidence>
<sequence length="408" mass="44844">MGRTLDVFLKERLVGRLEQDDSGSLWFSYSEEWLNAEDAVPLSISLPLRRESYRRNECRPFFAGLLPEETSRELIAKAFGVSDKNDFAILERIGGECAGAVSLMPSGELPMAGSASYREISTEELTGKIAELPQRPLLAGQEGIRLSLAGAQGKLAIAIFGGKYFLPLNGSPSTHILKPQGPHFEGLVENEFFCMRLAALAGLKVAPVEIVAAVSTRFLQVERYDRKLLDGDSLERLHQEDFCQALGIPPELKYQQEGGPNLKKCFELIRAVSAVPGPDVLRLFDAVVFNYLIGNNDAHGKNFSLLYDDGKTRLVPLYDLVCTQAYPELAAESAMKIGDERKSDRVVGKNWLKFFDDAGVGHAVARKRLKALAVSVSKIVREMDESSPGWKLVSPVVLANCARVLSLG</sequence>
<feature type="domain" description="HipA N-terminal subdomain 1" evidence="5">
    <location>
        <begin position="5"/>
        <end position="103"/>
    </location>
</feature>
<keyword evidence="7" id="KW-1185">Reference proteome</keyword>
<dbReference type="NCBIfam" id="TIGR03071">
    <property type="entry name" value="couple_hipA"/>
    <property type="match status" value="1"/>
</dbReference>
<evidence type="ECO:0000313" key="7">
    <source>
        <dbReference type="Proteomes" id="UP001597375"/>
    </source>
</evidence>
<dbReference type="RefSeq" id="WP_386820143.1">
    <property type="nucleotide sequence ID" value="NZ_JBHUIT010000017.1"/>
</dbReference>
<name>A0ABW5D8W0_9BACT</name>
<accession>A0ABW5D8W0</accession>
<reference evidence="7" key="1">
    <citation type="journal article" date="2019" name="Int. J. Syst. Evol. Microbiol.">
        <title>The Global Catalogue of Microorganisms (GCM) 10K type strain sequencing project: providing services to taxonomists for standard genome sequencing and annotation.</title>
        <authorList>
            <consortium name="The Broad Institute Genomics Platform"/>
            <consortium name="The Broad Institute Genome Sequencing Center for Infectious Disease"/>
            <person name="Wu L."/>
            <person name="Ma J."/>
        </authorList>
    </citation>
    <scope>NUCLEOTIDE SEQUENCE [LARGE SCALE GENOMIC DNA]</scope>
    <source>
        <strain evidence="7">CGMCC 4.7106</strain>
    </source>
</reference>
<dbReference type="EMBL" id="JBHUIT010000017">
    <property type="protein sequence ID" value="MFD2256854.1"/>
    <property type="molecule type" value="Genomic_DNA"/>
</dbReference>
<evidence type="ECO:0000256" key="2">
    <source>
        <dbReference type="ARBA" id="ARBA00022679"/>
    </source>
</evidence>
<comment type="similarity">
    <text evidence="1">Belongs to the HipA Ser/Thr kinase family.</text>
</comment>
<dbReference type="Gene3D" id="1.10.1070.20">
    <property type="match status" value="1"/>
</dbReference>
<feature type="domain" description="HipA-like C-terminal" evidence="4">
    <location>
        <begin position="146"/>
        <end position="375"/>
    </location>
</feature>
<dbReference type="PANTHER" id="PTHR37419">
    <property type="entry name" value="SERINE/THREONINE-PROTEIN KINASE TOXIN HIPA"/>
    <property type="match status" value="1"/>
</dbReference>
<protein>
    <submittedName>
        <fullName evidence="6">Type II toxin-antitoxin system HipA family toxin</fullName>
    </submittedName>
</protein>
<evidence type="ECO:0000259" key="5">
    <source>
        <dbReference type="Pfam" id="PF13657"/>
    </source>
</evidence>
<keyword evidence="2" id="KW-0808">Transferase</keyword>
<dbReference type="PANTHER" id="PTHR37419:SF1">
    <property type="entry name" value="SERINE_THREONINE-PROTEIN KINASE TOXIN HIPA"/>
    <property type="match status" value="1"/>
</dbReference>
<gene>
    <name evidence="6" type="ORF">ACFSSA_09215</name>
</gene>
<evidence type="ECO:0000313" key="6">
    <source>
        <dbReference type="EMBL" id="MFD2256854.1"/>
    </source>
</evidence>
<comment type="caution">
    <text evidence="6">The sequence shown here is derived from an EMBL/GenBank/DDBJ whole genome shotgun (WGS) entry which is preliminary data.</text>
</comment>
<organism evidence="6 7">
    <name type="scientific">Luteolibacter algae</name>
    <dbReference type="NCBI Taxonomy" id="454151"/>
    <lineage>
        <taxon>Bacteria</taxon>
        <taxon>Pseudomonadati</taxon>
        <taxon>Verrucomicrobiota</taxon>
        <taxon>Verrucomicrobiia</taxon>
        <taxon>Verrucomicrobiales</taxon>
        <taxon>Verrucomicrobiaceae</taxon>
        <taxon>Luteolibacter</taxon>
    </lineage>
</organism>
<dbReference type="InterPro" id="IPR017508">
    <property type="entry name" value="HipA_N1"/>
</dbReference>
<dbReference type="InterPro" id="IPR012893">
    <property type="entry name" value="HipA-like_C"/>
</dbReference>
<dbReference type="Pfam" id="PF07804">
    <property type="entry name" value="HipA_C"/>
    <property type="match status" value="1"/>
</dbReference>
<dbReference type="Pfam" id="PF13657">
    <property type="entry name" value="Couple_hipA"/>
    <property type="match status" value="1"/>
</dbReference>
<proteinExistence type="inferred from homology"/>
<evidence type="ECO:0000256" key="3">
    <source>
        <dbReference type="ARBA" id="ARBA00022777"/>
    </source>
</evidence>
<dbReference type="CDD" id="cd17793">
    <property type="entry name" value="HipA"/>
    <property type="match status" value="1"/>
</dbReference>
<dbReference type="InterPro" id="IPR052028">
    <property type="entry name" value="HipA_Ser/Thr_kinase"/>
</dbReference>
<evidence type="ECO:0000259" key="4">
    <source>
        <dbReference type="Pfam" id="PF07804"/>
    </source>
</evidence>